<feature type="transmembrane region" description="Helical" evidence="1">
    <location>
        <begin position="32"/>
        <end position="53"/>
    </location>
</feature>
<dbReference type="InterPro" id="IPR009045">
    <property type="entry name" value="Zn_M74/Hedgehog-like"/>
</dbReference>
<dbReference type="EMBL" id="AHMM02000025">
    <property type="protein sequence ID" value="EQA35365.1"/>
    <property type="molecule type" value="Genomic_DNA"/>
</dbReference>
<dbReference type="GO" id="GO:0004180">
    <property type="term" value="F:carboxypeptidase activity"/>
    <property type="evidence" value="ECO:0007669"/>
    <property type="project" value="UniProtKB-KW"/>
</dbReference>
<keyword evidence="1" id="KW-1133">Transmembrane helix</keyword>
<keyword evidence="3" id="KW-0378">Hydrolase</keyword>
<evidence type="ECO:0000313" key="3">
    <source>
        <dbReference type="EMBL" id="EQA35365.1"/>
    </source>
</evidence>
<dbReference type="Proteomes" id="UP000018719">
    <property type="component" value="Unassembled WGS sequence"/>
</dbReference>
<dbReference type="AlphaFoldDB" id="V6HH36"/>
<organism evidence="3 4">
    <name type="scientific">Leptospira inadai serovar Lyme str. 10</name>
    <dbReference type="NCBI Taxonomy" id="1049790"/>
    <lineage>
        <taxon>Bacteria</taxon>
        <taxon>Pseudomonadati</taxon>
        <taxon>Spirochaetota</taxon>
        <taxon>Spirochaetia</taxon>
        <taxon>Leptospirales</taxon>
        <taxon>Leptospiraceae</taxon>
        <taxon>Leptospira</taxon>
    </lineage>
</organism>
<accession>V6HH36</accession>
<dbReference type="CDD" id="cd14847">
    <property type="entry name" value="DD-carboxypeptidase_like"/>
    <property type="match status" value="1"/>
</dbReference>
<dbReference type="Pfam" id="PF02557">
    <property type="entry name" value="VanY"/>
    <property type="match status" value="1"/>
</dbReference>
<sequence>MLSIKGKVHYGLQKSLFSLFVRDKMENMSSRILKFCLFFAVLSTLYLFAHYGFAESDADPYLGQSQISYLIGQYPSEKILTSYKNPGDTRVFLLRKETLNAYLRLIEAYKKDHPEERQIPFIVSAQRSFNDQKGIWEDKFTGKRKMREAVQGKSPNQIVSLILEFSSAPGTSRHHWGTDIDLNALENSYFEKGGRGEKLYSWMTKNAAKYGFCQPYSPKSERGNKGYNEEKWHWSYAKLANRFQKDWEEAYKKGTLNLSGKFQGSEVLGESPLEYVQAVNPNCQSIR</sequence>
<comment type="caution">
    <text evidence="3">The sequence shown here is derived from an EMBL/GenBank/DDBJ whole genome shotgun (WGS) entry which is preliminary data.</text>
</comment>
<feature type="domain" description="D-alanyl-D-alanine carboxypeptidase-like core" evidence="2">
    <location>
        <begin position="94"/>
        <end position="237"/>
    </location>
</feature>
<dbReference type="InterPro" id="IPR003709">
    <property type="entry name" value="VanY-like_core_dom"/>
</dbReference>
<evidence type="ECO:0000256" key="1">
    <source>
        <dbReference type="SAM" id="Phobius"/>
    </source>
</evidence>
<dbReference type="PANTHER" id="PTHR34385:SF1">
    <property type="entry name" value="PEPTIDOGLYCAN L-ALANYL-D-GLUTAMATE ENDOPEPTIDASE CWLK"/>
    <property type="match status" value="1"/>
</dbReference>
<keyword evidence="1" id="KW-0472">Membrane</keyword>
<name>V6HH36_9LEPT</name>
<protein>
    <submittedName>
        <fullName evidence="3">Serine-type D-Ala-D-Ala carboxypeptidase</fullName>
    </submittedName>
</protein>
<dbReference type="GO" id="GO:0006508">
    <property type="term" value="P:proteolysis"/>
    <property type="evidence" value="ECO:0007669"/>
    <property type="project" value="InterPro"/>
</dbReference>
<dbReference type="Gene3D" id="3.30.1380.10">
    <property type="match status" value="1"/>
</dbReference>
<evidence type="ECO:0000313" key="4">
    <source>
        <dbReference type="Proteomes" id="UP000018719"/>
    </source>
</evidence>
<proteinExistence type="predicted"/>
<reference evidence="3 4" key="1">
    <citation type="submission" date="2013-05" db="EMBL/GenBank/DDBJ databases">
        <authorList>
            <person name="Harkins D.M."/>
            <person name="Durkin A.S."/>
            <person name="Brinkac L.M."/>
            <person name="Haft D.H."/>
            <person name="Selengut J.D."/>
            <person name="Sanka R."/>
            <person name="DePew J."/>
            <person name="Purushe J."/>
            <person name="Hartskeerl R.A."/>
            <person name="Ahmed A."/>
            <person name="van der Linden H."/>
            <person name="Goris M.G.A."/>
            <person name="Vinetz J.M."/>
            <person name="Sutton G.G."/>
            <person name="Nierman W.C."/>
            <person name="Fouts D.E."/>
        </authorList>
    </citation>
    <scope>NUCLEOTIDE SEQUENCE [LARGE SCALE GENOMIC DNA]</scope>
    <source>
        <strain evidence="3 4">10</strain>
    </source>
</reference>
<keyword evidence="3" id="KW-0645">Protease</keyword>
<dbReference type="PANTHER" id="PTHR34385">
    <property type="entry name" value="D-ALANYL-D-ALANINE CARBOXYPEPTIDASE"/>
    <property type="match status" value="1"/>
</dbReference>
<gene>
    <name evidence="3" type="ORF">LEP1GSC047_1753</name>
</gene>
<keyword evidence="1" id="KW-0812">Transmembrane</keyword>
<evidence type="ECO:0000259" key="2">
    <source>
        <dbReference type="Pfam" id="PF02557"/>
    </source>
</evidence>
<dbReference type="SUPFAM" id="SSF55166">
    <property type="entry name" value="Hedgehog/DD-peptidase"/>
    <property type="match status" value="1"/>
</dbReference>
<dbReference type="InterPro" id="IPR052179">
    <property type="entry name" value="DD-CPase-like"/>
</dbReference>
<keyword evidence="3" id="KW-0121">Carboxypeptidase</keyword>
<dbReference type="STRING" id="1049790.LEP1GSC047_1753"/>